<protein>
    <recommendedName>
        <fullName evidence="5">Lipid-binding serum glycoprotein N-terminal domain-containing protein</fullName>
    </recommendedName>
</protein>
<dbReference type="AlphaFoldDB" id="A0A0D6LZN0"/>
<organism evidence="3 4">
    <name type="scientific">Ancylostoma ceylanicum</name>
    <dbReference type="NCBI Taxonomy" id="53326"/>
    <lineage>
        <taxon>Eukaryota</taxon>
        <taxon>Metazoa</taxon>
        <taxon>Ecdysozoa</taxon>
        <taxon>Nematoda</taxon>
        <taxon>Chromadorea</taxon>
        <taxon>Rhabditida</taxon>
        <taxon>Rhabditina</taxon>
        <taxon>Rhabditomorpha</taxon>
        <taxon>Strongyloidea</taxon>
        <taxon>Ancylostomatidae</taxon>
        <taxon>Ancylostomatinae</taxon>
        <taxon>Ancylostoma</taxon>
    </lineage>
</organism>
<gene>
    <name evidence="3" type="ORF">ANCCEY_07830</name>
</gene>
<feature type="signal peptide" evidence="2">
    <location>
        <begin position="1"/>
        <end position="21"/>
    </location>
</feature>
<sequence length="367" mass="41327">MQLSMITLLLPIVAFFSLCHAKINANEPLSVSITPKIWNLLTTKANFINNAVTSIKFPDFDGKLCDLQQSLVKYRVWDGKVDHFSVPQSGVSFMDMDNGVHLSIKNVQFHASVRGRVELGKKIFGKWVRIARMSGDIKASSDNAGMDIKLVWDDFKFTPSATMDSNVHISFTHNLKRYLNFLRGRVQSTVTSKVNSEVPKMLIKAVEEKVNPRLQKLKQKIIDMGITEYGIEWKVQNNTLRVILRPKSRIGSPTTVSPMDKMLCIDANIVEAIQPLIRQKRKSFFKRLRDKITDIDSEPYSRGKKKHHDPPPPPPPPPPPKPTGFDFTCVDPKFECQGLACSYCTDVDVNPSSAGPTDNFHNCVPGF</sequence>
<dbReference type="GO" id="GO:0005615">
    <property type="term" value="C:extracellular space"/>
    <property type="evidence" value="ECO:0007669"/>
    <property type="project" value="TreeGrafter"/>
</dbReference>
<feature type="chain" id="PRO_5002307469" description="Lipid-binding serum glycoprotein N-terminal domain-containing protein" evidence="2">
    <location>
        <begin position="22"/>
        <end position="367"/>
    </location>
</feature>
<reference evidence="3 4" key="1">
    <citation type="submission" date="2013-05" db="EMBL/GenBank/DDBJ databases">
        <title>Draft genome of the parasitic nematode Anyclostoma ceylanicum.</title>
        <authorList>
            <person name="Mitreva M."/>
        </authorList>
    </citation>
    <scope>NUCLEOTIDE SEQUENCE [LARGE SCALE GENOMIC DNA]</scope>
</reference>
<dbReference type="GO" id="GO:0008289">
    <property type="term" value="F:lipid binding"/>
    <property type="evidence" value="ECO:0007669"/>
    <property type="project" value="InterPro"/>
</dbReference>
<dbReference type="Proteomes" id="UP000054495">
    <property type="component" value="Unassembled WGS sequence"/>
</dbReference>
<keyword evidence="2" id="KW-0732">Signal</keyword>
<evidence type="ECO:0000313" key="4">
    <source>
        <dbReference type="Proteomes" id="UP000054495"/>
    </source>
</evidence>
<name>A0A0D6LZN0_9BILA</name>
<dbReference type="Gene3D" id="3.15.10.10">
    <property type="entry name" value="Bactericidal permeability-increasing protein, domain 1"/>
    <property type="match status" value="1"/>
</dbReference>
<dbReference type="PANTHER" id="PTHR10504:SF131">
    <property type="entry name" value="BPI2 DOMAIN-CONTAINING PROTEIN"/>
    <property type="match status" value="1"/>
</dbReference>
<dbReference type="InterPro" id="IPR017943">
    <property type="entry name" value="Bactericidal_perm-incr_a/b_dom"/>
</dbReference>
<accession>A0A0D6LZN0</accession>
<feature type="compositionally biased region" description="Pro residues" evidence="1">
    <location>
        <begin position="311"/>
        <end position="322"/>
    </location>
</feature>
<dbReference type="InterPro" id="IPR032942">
    <property type="entry name" value="BPI/LBP/Plunc"/>
</dbReference>
<evidence type="ECO:0000256" key="2">
    <source>
        <dbReference type="SAM" id="SignalP"/>
    </source>
</evidence>
<evidence type="ECO:0000313" key="3">
    <source>
        <dbReference type="EMBL" id="EPB73087.1"/>
    </source>
</evidence>
<dbReference type="EMBL" id="KE125007">
    <property type="protein sequence ID" value="EPB73087.1"/>
    <property type="molecule type" value="Genomic_DNA"/>
</dbReference>
<proteinExistence type="predicted"/>
<dbReference type="SUPFAM" id="SSF55394">
    <property type="entry name" value="Bactericidal permeability-increasing protein, BPI"/>
    <property type="match status" value="1"/>
</dbReference>
<feature type="region of interest" description="Disordered" evidence="1">
    <location>
        <begin position="296"/>
        <end position="324"/>
    </location>
</feature>
<evidence type="ECO:0008006" key="5">
    <source>
        <dbReference type="Google" id="ProtNLM"/>
    </source>
</evidence>
<dbReference type="PANTHER" id="PTHR10504">
    <property type="entry name" value="BACTERICIDAL PERMEABILITY-INCREASING BPI PROTEIN-RELATED"/>
    <property type="match status" value="1"/>
</dbReference>
<evidence type="ECO:0000256" key="1">
    <source>
        <dbReference type="SAM" id="MobiDB-lite"/>
    </source>
</evidence>
<keyword evidence="4" id="KW-1185">Reference proteome</keyword>